<dbReference type="PROSITE" id="PS50003">
    <property type="entry name" value="PH_DOMAIN"/>
    <property type="match status" value="1"/>
</dbReference>
<name>A0ABM1S1W9_LIMPO</name>
<evidence type="ECO:0000256" key="2">
    <source>
        <dbReference type="ARBA" id="ARBA00023136"/>
    </source>
</evidence>
<dbReference type="InterPro" id="IPR039680">
    <property type="entry name" value="PLEKHB1/2"/>
</dbReference>
<dbReference type="SMART" id="SM00233">
    <property type="entry name" value="PH"/>
    <property type="match status" value="1"/>
</dbReference>
<proteinExistence type="predicted"/>
<keyword evidence="2" id="KW-0472">Membrane</keyword>
<dbReference type="SUPFAM" id="SSF50729">
    <property type="entry name" value="PH domain-like"/>
    <property type="match status" value="1"/>
</dbReference>
<feature type="domain" description="PH" evidence="3">
    <location>
        <begin position="3"/>
        <end position="117"/>
    </location>
</feature>
<evidence type="ECO:0000259" key="3">
    <source>
        <dbReference type="PROSITE" id="PS50003"/>
    </source>
</evidence>
<comment type="subcellular location">
    <subcellularLocation>
        <location evidence="1">Membrane</location>
    </subcellularLocation>
</comment>
<keyword evidence="4" id="KW-1185">Reference proteome</keyword>
<dbReference type="Pfam" id="PF00169">
    <property type="entry name" value="PH"/>
    <property type="match status" value="1"/>
</dbReference>
<dbReference type="PANTHER" id="PTHR14309:SF12">
    <property type="entry name" value="PH DOMAIN-CONTAINING PROTEIN"/>
    <property type="match status" value="1"/>
</dbReference>
<reference evidence="5" key="1">
    <citation type="submission" date="2025-08" db="UniProtKB">
        <authorList>
            <consortium name="RefSeq"/>
        </authorList>
    </citation>
    <scope>IDENTIFICATION</scope>
    <source>
        <tissue evidence="5">Muscle</tissue>
    </source>
</reference>
<evidence type="ECO:0000313" key="5">
    <source>
        <dbReference type="RefSeq" id="XP_022237624.1"/>
    </source>
</evidence>
<protein>
    <submittedName>
        <fullName evidence="5">Uncharacterized protein LOC111085007 isoform X1</fullName>
    </submittedName>
</protein>
<evidence type="ECO:0000313" key="4">
    <source>
        <dbReference type="Proteomes" id="UP000694941"/>
    </source>
</evidence>
<dbReference type="Proteomes" id="UP000694941">
    <property type="component" value="Unplaced"/>
</dbReference>
<dbReference type="GeneID" id="111085007"/>
<dbReference type="Gene3D" id="2.30.29.30">
    <property type="entry name" value="Pleckstrin-homology domain (PH domain)/Phosphotyrosine-binding domain (PTB)"/>
    <property type="match status" value="1"/>
</dbReference>
<organism evidence="4 5">
    <name type="scientific">Limulus polyphemus</name>
    <name type="common">Atlantic horseshoe crab</name>
    <dbReference type="NCBI Taxonomy" id="6850"/>
    <lineage>
        <taxon>Eukaryota</taxon>
        <taxon>Metazoa</taxon>
        <taxon>Ecdysozoa</taxon>
        <taxon>Arthropoda</taxon>
        <taxon>Chelicerata</taxon>
        <taxon>Merostomata</taxon>
        <taxon>Xiphosura</taxon>
        <taxon>Limulidae</taxon>
        <taxon>Limulus</taxon>
    </lineage>
</organism>
<evidence type="ECO:0000256" key="1">
    <source>
        <dbReference type="ARBA" id="ARBA00004370"/>
    </source>
</evidence>
<sequence>MATQLKSGYMLKHKKRIFGKDWREEYVVLFSDSTIMWFKDKGKMEPEGSVIIKNAPDLMAYGHFTARVPKRPILPNGFKTSQLIAFGTREKDTVYWFLCESEEDVMSWMTIISNLLPPPPPPVRPSSQLPSNGCEGCSRNRFLPSSGLSQQQSDTTINVSTSDRCNDDDLAMSLFLGTTMGWGLGLGWCGEWGWASGCHDIGNQWYNNGDHNFTNNQSGIYHESIGINDDAYDTGGLDSTDFDMCADFGAF</sequence>
<gene>
    <name evidence="5" type="primary">LOC111085007</name>
</gene>
<dbReference type="CDD" id="cd00821">
    <property type="entry name" value="PH"/>
    <property type="match status" value="1"/>
</dbReference>
<dbReference type="InterPro" id="IPR001849">
    <property type="entry name" value="PH_domain"/>
</dbReference>
<accession>A0ABM1S1W9</accession>
<dbReference type="PANTHER" id="PTHR14309">
    <property type="entry name" value="EXPRESSED PROTEIN"/>
    <property type="match status" value="1"/>
</dbReference>
<dbReference type="RefSeq" id="XP_022237624.1">
    <property type="nucleotide sequence ID" value="XM_022381916.1"/>
</dbReference>
<dbReference type="InterPro" id="IPR011993">
    <property type="entry name" value="PH-like_dom_sf"/>
</dbReference>